<dbReference type="GO" id="GO:0015031">
    <property type="term" value="P:protein transport"/>
    <property type="evidence" value="ECO:0007669"/>
    <property type="project" value="InterPro"/>
</dbReference>
<accession>A0AAE8STC1</accession>
<dbReference type="AlphaFoldDB" id="A0AAE8STC1"/>
<protein>
    <submittedName>
        <fullName evidence="3">Related to IST1 Putative translation initiation factor, has a role in resistance to high concentrations of sodium</fullName>
    </submittedName>
</protein>
<feature type="compositionally biased region" description="Basic and acidic residues" evidence="2">
    <location>
        <begin position="274"/>
        <end position="296"/>
    </location>
</feature>
<dbReference type="PANTHER" id="PTHR12161:SF5">
    <property type="entry name" value="IST1 HOMOLOG"/>
    <property type="match status" value="1"/>
</dbReference>
<evidence type="ECO:0000256" key="1">
    <source>
        <dbReference type="ARBA" id="ARBA00005536"/>
    </source>
</evidence>
<dbReference type="Gene3D" id="1.20.1260.60">
    <property type="entry name" value="Vacuolar protein sorting-associated protein Ist1"/>
    <property type="match status" value="1"/>
</dbReference>
<dbReference type="GO" id="GO:0003743">
    <property type="term" value="F:translation initiation factor activity"/>
    <property type="evidence" value="ECO:0007669"/>
    <property type="project" value="UniProtKB-KW"/>
</dbReference>
<comment type="caution">
    <text evidence="3">The sequence shown here is derived from an EMBL/GenBank/DDBJ whole genome shotgun (WGS) entry which is preliminary data.</text>
</comment>
<sequence>MPPPTATLGTKIKVQLKLALTRLRMLQSRDASLTKSSHRSVAQLIEAHKLDSAAIRVESIIRADILTELHEILELYCELLLARFPLLDSAPQVPASSGGGGGGKTVAVCDPGLEEAVKSIIYAAPRTEIKELGVLRVLLGEKFGKDFVAKAAEGLSGGVSEKVVRRLAVESPKQELVDGYLQEIARAYGIEWARGTADEEQPAGAELDLLVDMADEGGAEGGESDGGALKELESLSGASSSPSAPVTSPPRSSAASPPGQPSTYVQGSSPGDAQRLRQRPEPKAAESKSLAKEVKADAPPPPSSGISTLSELEKRFAALKKIG</sequence>
<dbReference type="InterPro" id="IPR005061">
    <property type="entry name" value="Ist1"/>
</dbReference>
<dbReference type="InterPro" id="IPR042277">
    <property type="entry name" value="IST1-like"/>
</dbReference>
<name>A0AAE8STC1_9PEZI</name>
<feature type="region of interest" description="Disordered" evidence="2">
    <location>
        <begin position="234"/>
        <end position="309"/>
    </location>
</feature>
<keyword evidence="4" id="KW-1185">Reference proteome</keyword>
<dbReference type="Pfam" id="PF03398">
    <property type="entry name" value="Ist1"/>
    <property type="match status" value="1"/>
</dbReference>
<dbReference type="EMBL" id="ONZQ02000003">
    <property type="protein sequence ID" value="SPN99653.1"/>
    <property type="molecule type" value="Genomic_DNA"/>
</dbReference>
<dbReference type="FunFam" id="1.20.1260.60:FF:000002">
    <property type="entry name" value="Vacuolar protein sorting-associated protein IST1"/>
    <property type="match status" value="1"/>
</dbReference>
<keyword evidence="3" id="KW-0396">Initiation factor</keyword>
<keyword evidence="3" id="KW-0648">Protein biosynthesis</keyword>
<feature type="compositionally biased region" description="Low complexity" evidence="2">
    <location>
        <begin position="234"/>
        <end position="257"/>
    </location>
</feature>
<comment type="similarity">
    <text evidence="1">Belongs to the IST1 family.</text>
</comment>
<evidence type="ECO:0000313" key="3">
    <source>
        <dbReference type="EMBL" id="SPN99653.1"/>
    </source>
</evidence>
<proteinExistence type="inferred from homology"/>
<dbReference type="Proteomes" id="UP001187682">
    <property type="component" value="Unassembled WGS sequence"/>
</dbReference>
<reference evidence="3" key="1">
    <citation type="submission" date="2018-03" db="EMBL/GenBank/DDBJ databases">
        <authorList>
            <person name="Guldener U."/>
        </authorList>
    </citation>
    <scope>NUCLEOTIDE SEQUENCE</scope>
</reference>
<gene>
    <name evidence="3" type="ORF">DNG_02505</name>
</gene>
<organism evidence="3 4">
    <name type="scientific">Cephalotrichum gorgonifer</name>
    <dbReference type="NCBI Taxonomy" id="2041049"/>
    <lineage>
        <taxon>Eukaryota</taxon>
        <taxon>Fungi</taxon>
        <taxon>Dikarya</taxon>
        <taxon>Ascomycota</taxon>
        <taxon>Pezizomycotina</taxon>
        <taxon>Sordariomycetes</taxon>
        <taxon>Hypocreomycetidae</taxon>
        <taxon>Microascales</taxon>
        <taxon>Microascaceae</taxon>
        <taxon>Cephalotrichum</taxon>
    </lineage>
</organism>
<dbReference type="PANTHER" id="PTHR12161">
    <property type="entry name" value="IST1 FAMILY MEMBER"/>
    <property type="match status" value="1"/>
</dbReference>
<evidence type="ECO:0000256" key="2">
    <source>
        <dbReference type="SAM" id="MobiDB-lite"/>
    </source>
</evidence>
<evidence type="ECO:0000313" key="4">
    <source>
        <dbReference type="Proteomes" id="UP001187682"/>
    </source>
</evidence>